<evidence type="ECO:0000313" key="3">
    <source>
        <dbReference type="Proteomes" id="UP000000702"/>
    </source>
</evidence>
<dbReference type="EMBL" id="CAEQ01001736">
    <property type="protein sequence ID" value="CCD15003.1"/>
    <property type="molecule type" value="Genomic_DNA"/>
</dbReference>
<protein>
    <submittedName>
        <fullName evidence="2">WGS project CAEQ00000000 data, annotated contig 2244</fullName>
    </submittedName>
</protein>
<evidence type="ECO:0000313" key="2">
    <source>
        <dbReference type="EMBL" id="CCD15003.1"/>
    </source>
</evidence>
<dbReference type="Proteomes" id="UP000000702">
    <property type="component" value="Unassembled WGS sequence"/>
</dbReference>
<evidence type="ECO:0000256" key="1">
    <source>
        <dbReference type="SAM" id="MobiDB-lite"/>
    </source>
</evidence>
<organism evidence="2 3">
    <name type="scientific">Trypanosoma congolense (strain IL3000)</name>
    <dbReference type="NCBI Taxonomy" id="1068625"/>
    <lineage>
        <taxon>Eukaryota</taxon>
        <taxon>Discoba</taxon>
        <taxon>Euglenozoa</taxon>
        <taxon>Kinetoplastea</taxon>
        <taxon>Metakinetoplastina</taxon>
        <taxon>Trypanosomatida</taxon>
        <taxon>Trypanosomatidae</taxon>
        <taxon>Trypanosoma</taxon>
        <taxon>Nannomonas</taxon>
    </lineage>
</organism>
<dbReference type="AlphaFoldDB" id="F9WCK9"/>
<dbReference type="VEuPathDB" id="TriTrypDB:TcIL3000_0_55690"/>
<gene>
    <name evidence="2" type="ORF">TCIL3000_0_55690</name>
</gene>
<feature type="region of interest" description="Disordered" evidence="1">
    <location>
        <begin position="64"/>
        <end position="90"/>
    </location>
</feature>
<comment type="caution">
    <text evidence="2">The sequence shown here is derived from an EMBL/GenBank/DDBJ whole genome shotgun (WGS) entry which is preliminary data.</text>
</comment>
<keyword evidence="3" id="KW-1185">Reference proteome</keyword>
<proteinExistence type="predicted"/>
<sequence length="161" mass="18248">MKTIFHGHFSYGILSPSLLFECHPQQLFVVPHSSSMKQVLLDKGNRLSKKSAYFRRLIEKRDSLSSPCSSLKESMSPSSHPLSPSSERLSSNTFPPTLLASMVEYSLPNPVHYFKKNELLRNIQWGELGILERVVYYQRSTKQSSLITKSNQVGNMAHPPP</sequence>
<accession>F9WCK9</accession>
<reference evidence="2 3" key="2">
    <citation type="journal article" date="2012" name="Proc. Natl. Acad. Sci. U.S.A.">
        <title>Antigenic diversity is generated by distinct evolutionary mechanisms in African trypanosome species.</title>
        <authorList>
            <person name="Jackson A.P."/>
            <person name="Berry A."/>
            <person name="Aslett M."/>
            <person name="Allison H.C."/>
            <person name="Burton P."/>
            <person name="Vavrova-Anderson J."/>
            <person name="Brown R."/>
            <person name="Browne H."/>
            <person name="Corton N."/>
            <person name="Hauser H."/>
            <person name="Gamble J."/>
            <person name="Gilderthorp R."/>
            <person name="Marcello L."/>
            <person name="McQuillan J."/>
            <person name="Otto T.D."/>
            <person name="Quail M.A."/>
            <person name="Sanders M.J."/>
            <person name="van Tonder A."/>
            <person name="Ginger M.L."/>
            <person name="Field M.C."/>
            <person name="Barry J.D."/>
            <person name="Hertz-Fowler C."/>
            <person name="Berriman M."/>
        </authorList>
    </citation>
    <scope>NUCLEOTIDE SEQUENCE [LARGE SCALE GENOMIC DNA]</scope>
    <source>
        <strain evidence="2 3">IL3000</strain>
    </source>
</reference>
<name>F9WCK9_TRYCI</name>
<reference evidence="3" key="1">
    <citation type="submission" date="2011-07" db="EMBL/GenBank/DDBJ databases">
        <title>Divergent evolution of antigenic variation in African trypanosomes.</title>
        <authorList>
            <person name="Jackson A.P."/>
            <person name="Berry A."/>
            <person name="Allison H.C."/>
            <person name="Burton P."/>
            <person name="Anderson J."/>
            <person name="Aslett M."/>
            <person name="Brown R."/>
            <person name="Corton N."/>
            <person name="Harris D."/>
            <person name="Hauser H."/>
            <person name="Gamble J."/>
            <person name="Gilderthorp R."/>
            <person name="McQuillan J."/>
            <person name="Quail M.A."/>
            <person name="Sanders M."/>
            <person name="Van Tonder A."/>
            <person name="Ginger M.L."/>
            <person name="Donelson J.E."/>
            <person name="Field M.C."/>
            <person name="Barry J.D."/>
            <person name="Berriman M."/>
            <person name="Hertz-Fowler C."/>
        </authorList>
    </citation>
    <scope>NUCLEOTIDE SEQUENCE [LARGE SCALE GENOMIC DNA]</scope>
    <source>
        <strain evidence="3">IL3000</strain>
    </source>
</reference>